<gene>
    <name evidence="1" type="ORF">SDC9_200678</name>
</gene>
<comment type="caution">
    <text evidence="1">The sequence shown here is derived from an EMBL/GenBank/DDBJ whole genome shotgun (WGS) entry which is preliminary data.</text>
</comment>
<proteinExistence type="predicted"/>
<evidence type="ECO:0000313" key="1">
    <source>
        <dbReference type="EMBL" id="MPN53015.1"/>
    </source>
</evidence>
<dbReference type="EMBL" id="VSSQ01119701">
    <property type="protein sequence ID" value="MPN53015.1"/>
    <property type="molecule type" value="Genomic_DNA"/>
</dbReference>
<name>A0A645INU3_9ZZZZ</name>
<organism evidence="1">
    <name type="scientific">bioreactor metagenome</name>
    <dbReference type="NCBI Taxonomy" id="1076179"/>
    <lineage>
        <taxon>unclassified sequences</taxon>
        <taxon>metagenomes</taxon>
        <taxon>ecological metagenomes</taxon>
    </lineage>
</organism>
<reference evidence="1" key="1">
    <citation type="submission" date="2019-08" db="EMBL/GenBank/DDBJ databases">
        <authorList>
            <person name="Kucharzyk K."/>
            <person name="Murdoch R.W."/>
            <person name="Higgins S."/>
            <person name="Loffler F."/>
        </authorList>
    </citation>
    <scope>NUCLEOTIDE SEQUENCE</scope>
</reference>
<protein>
    <submittedName>
        <fullName evidence="1">Uncharacterized protein</fullName>
    </submittedName>
</protein>
<dbReference type="AlphaFoldDB" id="A0A645INU3"/>
<sequence>MSSISIDEINADDEVIKNKAIERLLKNDYVYIIKCKFK</sequence>
<accession>A0A645INU3</accession>